<evidence type="ECO:0000313" key="5">
    <source>
        <dbReference type="Proteomes" id="UP000176282"/>
    </source>
</evidence>
<evidence type="ECO:0000256" key="3">
    <source>
        <dbReference type="ARBA" id="ARBA00022898"/>
    </source>
</evidence>
<dbReference type="Proteomes" id="UP000176282">
    <property type="component" value="Unassembled WGS sequence"/>
</dbReference>
<dbReference type="InterPro" id="IPR050571">
    <property type="entry name" value="Class-IV_PLP-Dep_Aminotrnsfr"/>
</dbReference>
<dbReference type="PANTHER" id="PTHR42743">
    <property type="entry name" value="AMINO-ACID AMINOTRANSFERASE"/>
    <property type="match status" value="1"/>
</dbReference>
<dbReference type="CDD" id="cd00449">
    <property type="entry name" value="PLPDE_IV"/>
    <property type="match status" value="1"/>
</dbReference>
<dbReference type="Pfam" id="PF01063">
    <property type="entry name" value="Aminotran_4"/>
    <property type="match status" value="1"/>
</dbReference>
<dbReference type="SUPFAM" id="SSF56752">
    <property type="entry name" value="D-aminoacid aminotransferase-like PLP-dependent enzymes"/>
    <property type="match status" value="1"/>
</dbReference>
<dbReference type="Gene3D" id="3.30.470.10">
    <property type="match status" value="1"/>
</dbReference>
<accession>A0A1F6M221</accession>
<comment type="cofactor">
    <cofactor evidence="1">
        <name>pyridoxal 5'-phosphate</name>
        <dbReference type="ChEBI" id="CHEBI:597326"/>
    </cofactor>
</comment>
<dbReference type="InterPro" id="IPR043131">
    <property type="entry name" value="BCAT-like_N"/>
</dbReference>
<dbReference type="GO" id="GO:0003824">
    <property type="term" value="F:catalytic activity"/>
    <property type="evidence" value="ECO:0007669"/>
    <property type="project" value="InterPro"/>
</dbReference>
<evidence type="ECO:0000256" key="1">
    <source>
        <dbReference type="ARBA" id="ARBA00001933"/>
    </source>
</evidence>
<dbReference type="STRING" id="1798680.A3J66_01390"/>
<reference evidence="4 5" key="1">
    <citation type="journal article" date="2016" name="Nat. Commun.">
        <title>Thousands of microbial genomes shed light on interconnected biogeochemical processes in an aquifer system.</title>
        <authorList>
            <person name="Anantharaman K."/>
            <person name="Brown C.T."/>
            <person name="Hug L.A."/>
            <person name="Sharon I."/>
            <person name="Castelle C.J."/>
            <person name="Probst A.J."/>
            <person name="Thomas B.C."/>
            <person name="Singh A."/>
            <person name="Wilkins M.J."/>
            <person name="Karaoz U."/>
            <person name="Brodie E.L."/>
            <person name="Williams K.H."/>
            <person name="Hubbard S.S."/>
            <person name="Banfield J.F."/>
        </authorList>
    </citation>
    <scope>NUCLEOTIDE SEQUENCE [LARGE SCALE GENOMIC DNA]</scope>
</reference>
<dbReference type="GO" id="GO:0046394">
    <property type="term" value="P:carboxylic acid biosynthetic process"/>
    <property type="evidence" value="ECO:0007669"/>
    <property type="project" value="UniProtKB-ARBA"/>
</dbReference>
<organism evidence="4 5">
    <name type="scientific">Candidatus Magasanikbacteria bacterium RIFCSPHIGHO2_02_FULL_47_14</name>
    <dbReference type="NCBI Taxonomy" id="1798680"/>
    <lineage>
        <taxon>Bacteria</taxon>
        <taxon>Candidatus Magasanikiibacteriota</taxon>
    </lineage>
</organism>
<gene>
    <name evidence="4" type="ORF">A3J66_01390</name>
</gene>
<sequence length="296" mass="32845">ILTFTLHYGYGVFEGIRFRKGPVREDHHIFRLNDHLARLFESARILGIEIPYTPDDIKRACLDVINAENLLDGGYIRPIVFVGDGDMGLGAFSNPLQVAVIAWPWGKYLGDGTGARLGLEPELFRPTLPGELRKAKRVGGYDISTMVKRRAKARGYDDAVMFDQNWHVAECSGMNIGWTRGRAIFMPSGEANILEGKTRDSVIAIAQRAGYEVREGLYHMDHLRGAEEVFVMGTAAEVTPVVELDGMLVGDGRPGPITQDLARRFFAIAGGGAEGEKWDHPEWRYTFRFADATGGM</sequence>
<keyword evidence="3" id="KW-0663">Pyridoxal phosphate</keyword>
<evidence type="ECO:0008006" key="6">
    <source>
        <dbReference type="Google" id="ProtNLM"/>
    </source>
</evidence>
<dbReference type="InterPro" id="IPR043132">
    <property type="entry name" value="BCAT-like_C"/>
</dbReference>
<dbReference type="AlphaFoldDB" id="A0A1F6M221"/>
<dbReference type="InterPro" id="IPR001544">
    <property type="entry name" value="Aminotrans_IV"/>
</dbReference>
<comment type="caution">
    <text evidence="4">The sequence shown here is derived from an EMBL/GenBank/DDBJ whole genome shotgun (WGS) entry which is preliminary data.</text>
</comment>
<feature type="non-terminal residue" evidence="4">
    <location>
        <position position="1"/>
    </location>
</feature>
<dbReference type="Gene3D" id="3.20.10.10">
    <property type="entry name" value="D-amino Acid Aminotransferase, subunit A, domain 2"/>
    <property type="match status" value="1"/>
</dbReference>
<protein>
    <recommendedName>
        <fullName evidence="6">Branched-chain-amino-acid transaminase</fullName>
    </recommendedName>
</protein>
<dbReference type="GO" id="GO:0008652">
    <property type="term" value="P:amino acid biosynthetic process"/>
    <property type="evidence" value="ECO:0007669"/>
    <property type="project" value="UniProtKB-ARBA"/>
</dbReference>
<proteinExistence type="inferred from homology"/>
<dbReference type="EMBL" id="MFQB01000046">
    <property type="protein sequence ID" value="OGH65681.1"/>
    <property type="molecule type" value="Genomic_DNA"/>
</dbReference>
<evidence type="ECO:0000313" key="4">
    <source>
        <dbReference type="EMBL" id="OGH65681.1"/>
    </source>
</evidence>
<evidence type="ECO:0000256" key="2">
    <source>
        <dbReference type="ARBA" id="ARBA00009320"/>
    </source>
</evidence>
<comment type="similarity">
    <text evidence="2">Belongs to the class-IV pyridoxal-phosphate-dependent aminotransferase family.</text>
</comment>
<dbReference type="FunFam" id="3.20.10.10:FF:000002">
    <property type="entry name" value="D-alanine aminotransferase"/>
    <property type="match status" value="1"/>
</dbReference>
<dbReference type="PANTHER" id="PTHR42743:SF11">
    <property type="entry name" value="AMINODEOXYCHORISMATE LYASE"/>
    <property type="match status" value="1"/>
</dbReference>
<dbReference type="InterPro" id="IPR036038">
    <property type="entry name" value="Aminotransferase-like"/>
</dbReference>
<name>A0A1F6M221_9BACT</name>